<sequence>MLFDRERNTDSLRVFNKSSSLKLNTLPRENCRVTGTAYVIAYGTAVWKQFKASQMPFYIRHDRKRNRHDHFLKWKRDPVAELLGKIVKVDIECQKTRGPGSDTLKQLCIVFKVIGTNNLPCPVVTTLSPTLMTTIPKTTELHISNQTTKKPLGPSLTDVVTVIIDKPNTTPDPSIIDEGNKQSHDAGSKKAGLPIWLIAVVAGGAVIATLCITVIIWLCWKMKRRSHKRRTTRQAKLGNPLCNPEDDSVIAFAPSGGGPGIDEAGYARVVNPTGRKGYAYLKPAPERRSRCEYQKLNLKPTEDRSGYLLPLEEVTTATNSPSASNIYSEAQCPKPPQNKPKSKDYDYAKPEGIIVLSASRSSLDNLDSHRDTDSKPNEADYVETREQNGPSSPLYAVVEGPTTHLPLSRQEFPLREPHWKMSLTILQQIILKCSRIQRM</sequence>
<evidence type="ECO:0000313" key="3">
    <source>
        <dbReference type="EMBL" id="KAJ7351695.1"/>
    </source>
</evidence>
<proteinExistence type="predicted"/>
<evidence type="ECO:0000256" key="2">
    <source>
        <dbReference type="SAM" id="Phobius"/>
    </source>
</evidence>
<organism evidence="3 4">
    <name type="scientific">Desmophyllum pertusum</name>
    <dbReference type="NCBI Taxonomy" id="174260"/>
    <lineage>
        <taxon>Eukaryota</taxon>
        <taxon>Metazoa</taxon>
        <taxon>Cnidaria</taxon>
        <taxon>Anthozoa</taxon>
        <taxon>Hexacorallia</taxon>
        <taxon>Scleractinia</taxon>
        <taxon>Caryophylliina</taxon>
        <taxon>Caryophylliidae</taxon>
        <taxon>Desmophyllum</taxon>
    </lineage>
</organism>
<name>A0A9X0CJR3_9CNID</name>
<keyword evidence="2" id="KW-0472">Membrane</keyword>
<feature type="region of interest" description="Disordered" evidence="1">
    <location>
        <begin position="318"/>
        <end position="346"/>
    </location>
</feature>
<dbReference type="OrthoDB" id="5977633at2759"/>
<comment type="caution">
    <text evidence="3">The sequence shown here is derived from an EMBL/GenBank/DDBJ whole genome shotgun (WGS) entry which is preliminary data.</text>
</comment>
<reference evidence="3" key="1">
    <citation type="submission" date="2023-01" db="EMBL/GenBank/DDBJ databases">
        <title>Genome assembly of the deep-sea coral Lophelia pertusa.</title>
        <authorList>
            <person name="Herrera S."/>
            <person name="Cordes E."/>
        </authorList>
    </citation>
    <scope>NUCLEOTIDE SEQUENCE</scope>
    <source>
        <strain evidence="3">USNM1676648</strain>
        <tissue evidence="3">Polyp</tissue>
    </source>
</reference>
<dbReference type="EMBL" id="MU827358">
    <property type="protein sequence ID" value="KAJ7351695.1"/>
    <property type="molecule type" value="Genomic_DNA"/>
</dbReference>
<feature type="compositionally biased region" description="Polar residues" evidence="1">
    <location>
        <begin position="318"/>
        <end position="328"/>
    </location>
</feature>
<keyword evidence="2" id="KW-1133">Transmembrane helix</keyword>
<evidence type="ECO:0000313" key="4">
    <source>
        <dbReference type="Proteomes" id="UP001163046"/>
    </source>
</evidence>
<feature type="compositionally biased region" description="Basic and acidic residues" evidence="1">
    <location>
        <begin position="366"/>
        <end position="386"/>
    </location>
</feature>
<accession>A0A9X0CJR3</accession>
<dbReference type="AlphaFoldDB" id="A0A9X0CJR3"/>
<evidence type="ECO:0000256" key="1">
    <source>
        <dbReference type="SAM" id="MobiDB-lite"/>
    </source>
</evidence>
<keyword evidence="4" id="KW-1185">Reference proteome</keyword>
<protein>
    <submittedName>
        <fullName evidence="3">Uncharacterized protein</fullName>
    </submittedName>
</protein>
<feature type="transmembrane region" description="Helical" evidence="2">
    <location>
        <begin position="195"/>
        <end position="220"/>
    </location>
</feature>
<dbReference type="Proteomes" id="UP001163046">
    <property type="component" value="Unassembled WGS sequence"/>
</dbReference>
<keyword evidence="2" id="KW-0812">Transmembrane</keyword>
<feature type="region of interest" description="Disordered" evidence="1">
    <location>
        <begin position="358"/>
        <end position="395"/>
    </location>
</feature>
<gene>
    <name evidence="3" type="ORF">OS493_035955</name>
</gene>